<evidence type="ECO:0000313" key="3">
    <source>
        <dbReference type="Proteomes" id="UP000239899"/>
    </source>
</evidence>
<dbReference type="PANTHER" id="PTHR12507">
    <property type="entry name" value="REDUCED GROWTH PHENOTYPE 1 RGP1, YEAST -RELATED"/>
    <property type="match status" value="1"/>
</dbReference>
<evidence type="ECO:0000313" key="2">
    <source>
        <dbReference type="EMBL" id="PRW55902.1"/>
    </source>
</evidence>
<dbReference type="InterPro" id="IPR014752">
    <property type="entry name" value="Arrestin-like_C"/>
</dbReference>
<dbReference type="OrthoDB" id="509953at2759"/>
<dbReference type="STRING" id="3076.A0A2P6TPE1"/>
<feature type="compositionally biased region" description="Basic and acidic residues" evidence="1">
    <location>
        <begin position="286"/>
        <end position="296"/>
    </location>
</feature>
<proteinExistence type="predicted"/>
<sequence length="552" mass="57467">MGEGGGVQAAVACSLTLAASACRPGDTVTALLQVSCSQPESVELQEVEIEFAGVERVDASWVLPTYRRSTPPINTDKRKVQRYVVQSRLQAATQGTFSDLSLRRFVVRFTLPAWLPPTFRGTAARYIYYLQAAVKYTGAAEGTPTAAAGPAAAAAAGVTSVSSRVPLHIWPARPQQLESAALERQLSLMATPGGGTAAAAAAALPAADGSLLSPPVQSEDMPIKCWEVGPGTAVQDAVAHIIKLASQPAPQHRPHSPARLSRGAPNGRLPGSSDAGRAGSVAGTGDDSRSEISHEPEEVEVEPGAGSFAAAATAASAGMPPPASQQHDQQPALEQQQQQAGSGASSPRSLLAARRPSLQRPGQEAAGGAARSPSLAPLDSGSTLRSYALRIGDQPLVRVSLHPPLEGSLQPGSTLAGTLDFSQAVPADGGQPGAGPTPRCMQVLILLETEEIVEQPWRRQVAGGGGVIRRVHDEHLELTGDTGCTHFLFTIPPDAPPSFQTPLMQLRWLLRFQFTAALPPPGGKAAADWSPLQGKLEQLTWALPITVLPPSA</sequence>
<comment type="caution">
    <text evidence="2">The sequence shown here is derived from an EMBL/GenBank/DDBJ whole genome shotgun (WGS) entry which is preliminary data.</text>
</comment>
<accession>A0A2P6TPE1</accession>
<feature type="region of interest" description="Disordered" evidence="1">
    <location>
        <begin position="247"/>
        <end position="380"/>
    </location>
</feature>
<dbReference type="Gene3D" id="2.60.40.640">
    <property type="match status" value="1"/>
</dbReference>
<keyword evidence="3" id="KW-1185">Reference proteome</keyword>
<name>A0A2P6TPE1_CHLSO</name>
<organism evidence="2 3">
    <name type="scientific">Chlorella sorokiniana</name>
    <name type="common">Freshwater green alga</name>
    <dbReference type="NCBI Taxonomy" id="3076"/>
    <lineage>
        <taxon>Eukaryota</taxon>
        <taxon>Viridiplantae</taxon>
        <taxon>Chlorophyta</taxon>
        <taxon>core chlorophytes</taxon>
        <taxon>Trebouxiophyceae</taxon>
        <taxon>Chlorellales</taxon>
        <taxon>Chlorellaceae</taxon>
        <taxon>Chlorella clade</taxon>
        <taxon>Chlorella</taxon>
    </lineage>
</organism>
<dbReference type="Pfam" id="PF08737">
    <property type="entry name" value="Rgp1"/>
    <property type="match status" value="1"/>
</dbReference>
<feature type="compositionally biased region" description="Low complexity" evidence="1">
    <location>
        <begin position="302"/>
        <end position="339"/>
    </location>
</feature>
<dbReference type="AlphaFoldDB" id="A0A2P6TPE1"/>
<dbReference type="InterPro" id="IPR014848">
    <property type="entry name" value="Rgp1"/>
</dbReference>
<protein>
    <submittedName>
        <fullName evidence="2">Uncharacterized protein</fullName>
    </submittedName>
</protein>
<dbReference type="Proteomes" id="UP000239899">
    <property type="component" value="Unassembled WGS sequence"/>
</dbReference>
<dbReference type="EMBL" id="LHPG02000009">
    <property type="protein sequence ID" value="PRW55902.1"/>
    <property type="molecule type" value="Genomic_DNA"/>
</dbReference>
<reference evidence="2 3" key="1">
    <citation type="journal article" date="2018" name="Plant J.">
        <title>Genome sequences of Chlorella sorokiniana UTEX 1602 and Micractinium conductrix SAG 241.80: implications to maltose excretion by a green alga.</title>
        <authorList>
            <person name="Arriola M.B."/>
            <person name="Velmurugan N."/>
            <person name="Zhang Y."/>
            <person name="Plunkett M.H."/>
            <person name="Hondzo H."/>
            <person name="Barney B.M."/>
        </authorList>
    </citation>
    <scope>NUCLEOTIDE SEQUENCE [LARGE SCALE GENOMIC DNA]</scope>
    <source>
        <strain evidence="3">UTEX 1602</strain>
    </source>
</reference>
<gene>
    <name evidence="2" type="ORF">C2E21_5040</name>
</gene>
<evidence type="ECO:0000256" key="1">
    <source>
        <dbReference type="SAM" id="MobiDB-lite"/>
    </source>
</evidence>